<dbReference type="GO" id="GO:0032259">
    <property type="term" value="P:methylation"/>
    <property type="evidence" value="ECO:0007669"/>
    <property type="project" value="UniProtKB-KW"/>
</dbReference>
<dbReference type="AlphaFoldDB" id="A0A2N6K5S2"/>
<dbReference type="InterPro" id="IPR041698">
    <property type="entry name" value="Methyltransf_25"/>
</dbReference>
<dbReference type="SUPFAM" id="SSF53335">
    <property type="entry name" value="S-adenosyl-L-methionine-dependent methyltransferases"/>
    <property type="match status" value="1"/>
</dbReference>
<dbReference type="EMBL" id="NRQW01000145">
    <property type="protein sequence ID" value="PLZ91988.1"/>
    <property type="molecule type" value="Genomic_DNA"/>
</dbReference>
<evidence type="ECO:0000313" key="3">
    <source>
        <dbReference type="EMBL" id="PLZ91988.1"/>
    </source>
</evidence>
<organism evidence="3 4">
    <name type="scientific">Fischerella muscicola CCMEE 5323</name>
    <dbReference type="NCBI Taxonomy" id="2019572"/>
    <lineage>
        <taxon>Bacteria</taxon>
        <taxon>Bacillati</taxon>
        <taxon>Cyanobacteriota</taxon>
        <taxon>Cyanophyceae</taxon>
        <taxon>Nostocales</taxon>
        <taxon>Hapalosiphonaceae</taxon>
        <taxon>Fischerella</taxon>
    </lineage>
</organism>
<evidence type="ECO:0000256" key="1">
    <source>
        <dbReference type="ARBA" id="ARBA00022679"/>
    </source>
</evidence>
<feature type="domain" description="Methyltransferase" evidence="2">
    <location>
        <begin position="49"/>
        <end position="139"/>
    </location>
</feature>
<dbReference type="CDD" id="cd02440">
    <property type="entry name" value="AdoMet_MTases"/>
    <property type="match status" value="1"/>
</dbReference>
<protein>
    <submittedName>
        <fullName evidence="3">Class I SAM-dependent methyltransferase</fullName>
    </submittedName>
</protein>
<reference evidence="3 4" key="1">
    <citation type="submission" date="2017-08" db="EMBL/GenBank/DDBJ databases">
        <title>Genomes of Fischerella (Mastigocladus) sp. strains.</title>
        <authorList>
            <person name="Miller S.R."/>
        </authorList>
    </citation>
    <scope>NUCLEOTIDE SEQUENCE [LARGE SCALE GENOMIC DNA]</scope>
    <source>
        <strain evidence="3 4">CCMEE 5323</strain>
    </source>
</reference>
<name>A0A2N6K5S2_FISMU</name>
<dbReference type="GO" id="GO:0008168">
    <property type="term" value="F:methyltransferase activity"/>
    <property type="evidence" value="ECO:0007669"/>
    <property type="project" value="UniProtKB-KW"/>
</dbReference>
<accession>A0A2N6K5S2</accession>
<gene>
    <name evidence="3" type="ORF">CEN44_07150</name>
</gene>
<keyword evidence="4" id="KW-1185">Reference proteome</keyword>
<proteinExistence type="predicted"/>
<dbReference type="RefSeq" id="WP_016866927.1">
    <property type="nucleotide sequence ID" value="NZ_CAWNVR010000226.1"/>
</dbReference>
<keyword evidence="1 3" id="KW-0808">Transferase</keyword>
<dbReference type="Gene3D" id="3.40.50.150">
    <property type="entry name" value="Vaccinia Virus protein VP39"/>
    <property type="match status" value="1"/>
</dbReference>
<evidence type="ECO:0000313" key="4">
    <source>
        <dbReference type="Proteomes" id="UP000235036"/>
    </source>
</evidence>
<dbReference type="Proteomes" id="UP000235036">
    <property type="component" value="Unassembled WGS sequence"/>
</dbReference>
<dbReference type="Pfam" id="PF13649">
    <property type="entry name" value="Methyltransf_25"/>
    <property type="match status" value="1"/>
</dbReference>
<keyword evidence="3" id="KW-0489">Methyltransferase</keyword>
<evidence type="ECO:0000259" key="2">
    <source>
        <dbReference type="Pfam" id="PF13649"/>
    </source>
</evidence>
<sequence>MLLVTNPPNYDSIARLQNEFKSPDEVVVEGIIPALEQILLPHIPEGGRILDLGCGSAQLVHQLQIRGYEMTGLDASEALLRYARTNAPESEFILGDIRDFKLPQTFDAVFSKDVLLFILSIEELTVVFQNVYAALRDDGLFVFTIPITDWLHDIAQEKSFNHVYVNDECAFIELFDYKPEERMWEIKVTGFELVEGIWKRSDTTWLRKDYFLAEVQSALEKVGFTELAHYNIKDFGGSEEAGMACFVCQKKSLTQ</sequence>
<dbReference type="InterPro" id="IPR029063">
    <property type="entry name" value="SAM-dependent_MTases_sf"/>
</dbReference>
<comment type="caution">
    <text evidence="3">The sequence shown here is derived from an EMBL/GenBank/DDBJ whole genome shotgun (WGS) entry which is preliminary data.</text>
</comment>
<dbReference type="PANTHER" id="PTHR43861">
    <property type="entry name" value="TRANS-ACONITATE 2-METHYLTRANSFERASE-RELATED"/>
    <property type="match status" value="1"/>
</dbReference>